<keyword evidence="2" id="KW-1185">Reference proteome</keyword>
<dbReference type="RefSeq" id="WP_200113797.1">
    <property type="nucleotide sequence ID" value="NZ_JAEHOH010000003.1"/>
</dbReference>
<dbReference type="EMBL" id="JAEHOH010000003">
    <property type="protein sequence ID" value="MBK0418011.1"/>
    <property type="molecule type" value="Genomic_DNA"/>
</dbReference>
<dbReference type="AlphaFoldDB" id="A0A934UU38"/>
<organism evidence="1 2">
    <name type="scientific">Leucobacter chromiisoli</name>
    <dbReference type="NCBI Taxonomy" id="2796471"/>
    <lineage>
        <taxon>Bacteria</taxon>
        <taxon>Bacillati</taxon>
        <taxon>Actinomycetota</taxon>
        <taxon>Actinomycetes</taxon>
        <taxon>Micrococcales</taxon>
        <taxon>Microbacteriaceae</taxon>
        <taxon>Leucobacter</taxon>
    </lineage>
</organism>
<sequence length="181" mass="20098">MVNASNTSAISTGTGRAWEEWVELLERSGARDLTHTDIARLALELMPESVERREWWAQGTAVAFEQHAGLRVPGQTCDGDFQLSTTRTVRRDKDEALRAWLELVEGRDEFGGVPLDGGASTSGTEKWRYWRAPLSDGTRVSVNITDKTEGKASVGLVHSRLDSASAIEYWRPVWKGLLAQI</sequence>
<protein>
    <submittedName>
        <fullName evidence="1">Uncharacterized protein</fullName>
    </submittedName>
</protein>
<evidence type="ECO:0000313" key="1">
    <source>
        <dbReference type="EMBL" id="MBK0418011.1"/>
    </source>
</evidence>
<reference evidence="1" key="1">
    <citation type="submission" date="2020-12" db="EMBL/GenBank/DDBJ databases">
        <title>Leucobacter sp. CAS1, isolated from Chromium sludge.</title>
        <authorList>
            <person name="Xu Z."/>
        </authorList>
    </citation>
    <scope>NUCLEOTIDE SEQUENCE</scope>
    <source>
        <strain evidence="1">CSA1</strain>
    </source>
</reference>
<evidence type="ECO:0000313" key="2">
    <source>
        <dbReference type="Proteomes" id="UP000608530"/>
    </source>
</evidence>
<proteinExistence type="predicted"/>
<accession>A0A934UU38</accession>
<name>A0A934UU38_9MICO</name>
<comment type="caution">
    <text evidence="1">The sequence shown here is derived from an EMBL/GenBank/DDBJ whole genome shotgun (WGS) entry which is preliminary data.</text>
</comment>
<gene>
    <name evidence="1" type="ORF">JD276_03045</name>
</gene>
<dbReference type="Proteomes" id="UP000608530">
    <property type="component" value="Unassembled WGS sequence"/>
</dbReference>